<evidence type="ECO:0000256" key="1">
    <source>
        <dbReference type="SAM" id="MobiDB-lite"/>
    </source>
</evidence>
<dbReference type="Gramene" id="PUZ41434">
    <property type="protein sequence ID" value="PUZ41434"/>
    <property type="gene ID" value="GQ55_9G504900"/>
</dbReference>
<accession>A0A2T7CDN2</accession>
<feature type="compositionally biased region" description="Polar residues" evidence="1">
    <location>
        <begin position="41"/>
        <end position="53"/>
    </location>
</feature>
<feature type="domain" description="DUF4378" evidence="2">
    <location>
        <begin position="68"/>
        <end position="221"/>
    </location>
</feature>
<dbReference type="Pfam" id="PF14309">
    <property type="entry name" value="DUF4378"/>
    <property type="match status" value="1"/>
</dbReference>
<keyword evidence="4" id="KW-1185">Reference proteome</keyword>
<dbReference type="EMBL" id="CM009757">
    <property type="protein sequence ID" value="PUZ41434.1"/>
    <property type="molecule type" value="Genomic_DNA"/>
</dbReference>
<reference evidence="3 4" key="1">
    <citation type="submission" date="2018-04" db="EMBL/GenBank/DDBJ databases">
        <title>WGS assembly of Panicum hallii var. hallii HAL2.</title>
        <authorList>
            <person name="Lovell J."/>
            <person name="Jenkins J."/>
            <person name="Lowry D."/>
            <person name="Mamidi S."/>
            <person name="Sreedasyam A."/>
            <person name="Weng X."/>
            <person name="Barry K."/>
            <person name="Bonette J."/>
            <person name="Campitelli B."/>
            <person name="Daum C."/>
            <person name="Gordon S."/>
            <person name="Gould B."/>
            <person name="Lipzen A."/>
            <person name="MacQueen A."/>
            <person name="Palacio-Mejia J."/>
            <person name="Plott C."/>
            <person name="Shakirov E."/>
            <person name="Shu S."/>
            <person name="Yoshinaga Y."/>
            <person name="Zane M."/>
            <person name="Rokhsar D."/>
            <person name="Grimwood J."/>
            <person name="Schmutz J."/>
            <person name="Juenger T."/>
        </authorList>
    </citation>
    <scope>NUCLEOTIDE SEQUENCE [LARGE SCALE GENOMIC DNA]</scope>
    <source>
        <strain evidence="4">cv. HAL2</strain>
    </source>
</reference>
<gene>
    <name evidence="3" type="ORF">GQ55_9G504900</name>
</gene>
<protein>
    <recommendedName>
        <fullName evidence="2">DUF4378 domain-containing protein</fullName>
    </recommendedName>
</protein>
<organism evidence="3 4">
    <name type="scientific">Panicum hallii var. hallii</name>
    <dbReference type="NCBI Taxonomy" id="1504633"/>
    <lineage>
        <taxon>Eukaryota</taxon>
        <taxon>Viridiplantae</taxon>
        <taxon>Streptophyta</taxon>
        <taxon>Embryophyta</taxon>
        <taxon>Tracheophyta</taxon>
        <taxon>Spermatophyta</taxon>
        <taxon>Magnoliopsida</taxon>
        <taxon>Liliopsida</taxon>
        <taxon>Poales</taxon>
        <taxon>Poaceae</taxon>
        <taxon>PACMAD clade</taxon>
        <taxon>Panicoideae</taxon>
        <taxon>Panicodae</taxon>
        <taxon>Paniceae</taxon>
        <taxon>Panicinae</taxon>
        <taxon>Panicum</taxon>
        <taxon>Panicum sect. Panicum</taxon>
    </lineage>
</organism>
<dbReference type="InterPro" id="IPR025486">
    <property type="entry name" value="DUF4378"/>
</dbReference>
<dbReference type="PANTHER" id="PTHR21726:SF29">
    <property type="entry name" value="EXPRESSED PROTEIN"/>
    <property type="match status" value="1"/>
</dbReference>
<dbReference type="OrthoDB" id="765769at2759"/>
<dbReference type="PANTHER" id="PTHR21726">
    <property type="entry name" value="PHOSPHATIDYLINOSITOL N-ACETYLGLUCOSAMINYLTRANSFERASE SUBUNIT P DOWN SYNDROME CRITICAL REGION PROTEIN 5 -RELATED"/>
    <property type="match status" value="1"/>
</dbReference>
<sequence>MSIHFFYTGSKGAYSSFSEVKTIPGNFLMNPPSVDIETKTTDSPSSASVDTSDISDVTQCSKKSRHTELEYVEDVLSHVNLTTDELASLFVNQDESALDPLLFEKLENMHVYTQGKEPLGRRGYRRLLFDYVNECLETRRSTYFRAGYGAWSKGVAALSRGIENEVCNEITSWKSMGEWVEDELVDKDMSSGLGTWVDFRVEAFEAGEEVESEILSSLLDEVIGNMVVRRRHECKFVI</sequence>
<proteinExistence type="predicted"/>
<dbReference type="AlphaFoldDB" id="A0A2T7CDN2"/>
<evidence type="ECO:0000313" key="3">
    <source>
        <dbReference type="EMBL" id="PUZ41434.1"/>
    </source>
</evidence>
<dbReference type="STRING" id="1504633.A0A2T7CDN2"/>
<evidence type="ECO:0000313" key="4">
    <source>
        <dbReference type="Proteomes" id="UP000244336"/>
    </source>
</evidence>
<name>A0A2T7CDN2_9POAL</name>
<dbReference type="Proteomes" id="UP000244336">
    <property type="component" value="Chromosome 9"/>
</dbReference>
<evidence type="ECO:0000259" key="2">
    <source>
        <dbReference type="Pfam" id="PF14309"/>
    </source>
</evidence>
<feature type="region of interest" description="Disordered" evidence="1">
    <location>
        <begin position="34"/>
        <end position="53"/>
    </location>
</feature>